<accession>A0ABP6XXA7</accession>
<dbReference type="InterPro" id="IPR021458">
    <property type="entry name" value="Rv0495c"/>
</dbReference>
<organism evidence="3 4">
    <name type="scientific">Microlunatus spumicola</name>
    <dbReference type="NCBI Taxonomy" id="81499"/>
    <lineage>
        <taxon>Bacteria</taxon>
        <taxon>Bacillati</taxon>
        <taxon>Actinomycetota</taxon>
        <taxon>Actinomycetes</taxon>
        <taxon>Propionibacteriales</taxon>
        <taxon>Propionibacteriaceae</taxon>
        <taxon>Microlunatus</taxon>
    </lineage>
</organism>
<gene>
    <name evidence="3" type="ORF">GCM10022197_33720</name>
</gene>
<protein>
    <recommendedName>
        <fullName evidence="5">DUF3109 family protein</fullName>
    </recommendedName>
</protein>
<dbReference type="EMBL" id="BAAAYR010000004">
    <property type="protein sequence ID" value="GAA3574000.1"/>
    <property type="molecule type" value="Genomic_DNA"/>
</dbReference>
<evidence type="ECO:0000256" key="2">
    <source>
        <dbReference type="SAM" id="MobiDB-lite"/>
    </source>
</evidence>
<dbReference type="Pfam" id="PF11307">
    <property type="entry name" value="DUF3109"/>
    <property type="match status" value="1"/>
</dbReference>
<evidence type="ECO:0008006" key="5">
    <source>
        <dbReference type="Google" id="ProtNLM"/>
    </source>
</evidence>
<evidence type="ECO:0000256" key="1">
    <source>
        <dbReference type="ARBA" id="ARBA00093770"/>
    </source>
</evidence>
<reference evidence="4" key="1">
    <citation type="journal article" date="2019" name="Int. J. Syst. Evol. Microbiol.">
        <title>The Global Catalogue of Microorganisms (GCM) 10K type strain sequencing project: providing services to taxonomists for standard genome sequencing and annotation.</title>
        <authorList>
            <consortium name="The Broad Institute Genomics Platform"/>
            <consortium name="The Broad Institute Genome Sequencing Center for Infectious Disease"/>
            <person name="Wu L."/>
            <person name="Ma J."/>
        </authorList>
    </citation>
    <scope>NUCLEOTIDE SEQUENCE [LARGE SCALE GENOMIC DNA]</scope>
    <source>
        <strain evidence="4">JCM 16540</strain>
    </source>
</reference>
<comment type="similarity">
    <text evidence="1">Belongs to the Rv0495c family.</text>
</comment>
<keyword evidence="4" id="KW-1185">Reference proteome</keyword>
<comment type="caution">
    <text evidence="3">The sequence shown here is derived from an EMBL/GenBank/DDBJ whole genome shotgun (WGS) entry which is preliminary data.</text>
</comment>
<sequence>MPEVQIGFPRAWAELTDPADPDQVFRCDLTWLTSRWTCIFGQGCPGIYADRPDDGCCTLGAHFADEEDEARVAEAVSWLTAEQWQLRDVGLRDGWAGPEEPDDPVSESEEPSRKTLVHDGACIFLNRPGFAGGTGCALHKLALDTGLPITETKPDVCWQLPQRRQYRTVTRTDDTTYLEVSIGEYGREGWGPGGHDLDWYCSSNTEAHVGTAPVYATNADELRALMGDAAYEVLVGLCEEFETRRGRRLSHPADPPAPAAGAAARLG</sequence>
<dbReference type="Proteomes" id="UP001500767">
    <property type="component" value="Unassembled WGS sequence"/>
</dbReference>
<feature type="region of interest" description="Disordered" evidence="2">
    <location>
        <begin position="245"/>
        <end position="267"/>
    </location>
</feature>
<dbReference type="RefSeq" id="WP_344742542.1">
    <property type="nucleotide sequence ID" value="NZ_BAAAYR010000004.1"/>
</dbReference>
<evidence type="ECO:0000313" key="3">
    <source>
        <dbReference type="EMBL" id="GAA3574000.1"/>
    </source>
</evidence>
<evidence type="ECO:0000313" key="4">
    <source>
        <dbReference type="Proteomes" id="UP001500767"/>
    </source>
</evidence>
<proteinExistence type="inferred from homology"/>
<name>A0ABP6XXA7_9ACTN</name>
<feature type="compositionally biased region" description="Acidic residues" evidence="2">
    <location>
        <begin position="99"/>
        <end position="109"/>
    </location>
</feature>
<feature type="region of interest" description="Disordered" evidence="2">
    <location>
        <begin position="92"/>
        <end position="113"/>
    </location>
</feature>